<evidence type="ECO:0000256" key="2">
    <source>
        <dbReference type="ARBA" id="ARBA00022448"/>
    </source>
</evidence>
<keyword evidence="4 9" id="KW-0812">Transmembrane</keyword>
<keyword evidence="7" id="KW-0811">Translocation</keyword>
<keyword evidence="3" id="KW-1003">Cell membrane</keyword>
<dbReference type="GO" id="GO:0005886">
    <property type="term" value="C:plasma membrane"/>
    <property type="evidence" value="ECO:0007669"/>
    <property type="project" value="UniProtKB-SubCell"/>
</dbReference>
<evidence type="ECO:0000256" key="9">
    <source>
        <dbReference type="SAM" id="Phobius"/>
    </source>
</evidence>
<feature type="transmembrane region" description="Helical" evidence="9">
    <location>
        <begin position="155"/>
        <end position="178"/>
    </location>
</feature>
<evidence type="ECO:0000259" key="10">
    <source>
        <dbReference type="Pfam" id="PF02355"/>
    </source>
</evidence>
<dbReference type="PANTHER" id="PTHR30081">
    <property type="entry name" value="PROTEIN-EXPORT MEMBRANE PROTEIN SEC"/>
    <property type="match status" value="1"/>
</dbReference>
<feature type="non-terminal residue" evidence="11">
    <location>
        <position position="208"/>
    </location>
</feature>
<dbReference type="PANTHER" id="PTHR30081:SF8">
    <property type="entry name" value="PROTEIN TRANSLOCASE SUBUNIT SECF"/>
    <property type="match status" value="1"/>
</dbReference>
<dbReference type="Pfam" id="PF02355">
    <property type="entry name" value="SecD_SecF_C"/>
    <property type="match status" value="1"/>
</dbReference>
<feature type="transmembrane region" description="Helical" evidence="9">
    <location>
        <begin position="124"/>
        <end position="143"/>
    </location>
</feature>
<organism evidence="11">
    <name type="scientific">marine sediment metagenome</name>
    <dbReference type="NCBI Taxonomy" id="412755"/>
    <lineage>
        <taxon>unclassified sequences</taxon>
        <taxon>metagenomes</taxon>
        <taxon>ecological metagenomes</taxon>
    </lineage>
</organism>
<feature type="transmembrane region" description="Helical" evidence="9">
    <location>
        <begin position="184"/>
        <end position="206"/>
    </location>
</feature>
<evidence type="ECO:0000256" key="1">
    <source>
        <dbReference type="ARBA" id="ARBA00004651"/>
    </source>
</evidence>
<keyword evidence="5" id="KW-0653">Protein transport</keyword>
<evidence type="ECO:0000313" key="11">
    <source>
        <dbReference type="EMBL" id="GAI21366.1"/>
    </source>
</evidence>
<dbReference type="GO" id="GO:0015031">
    <property type="term" value="P:protein transport"/>
    <property type="evidence" value="ECO:0007669"/>
    <property type="project" value="UniProtKB-KW"/>
</dbReference>
<feature type="domain" description="Protein export membrane protein SecD/SecF C-terminal" evidence="10">
    <location>
        <begin position="97"/>
        <end position="204"/>
    </location>
</feature>
<dbReference type="InterPro" id="IPR022813">
    <property type="entry name" value="SecD/SecF_arch_bac"/>
</dbReference>
<accession>X1MTM0</accession>
<gene>
    <name evidence="11" type="ORF">S06H3_27490</name>
</gene>
<reference evidence="11" key="1">
    <citation type="journal article" date="2014" name="Front. Microbiol.">
        <title>High frequency of phylogenetically diverse reductive dehalogenase-homologous genes in deep subseafloor sedimentary metagenomes.</title>
        <authorList>
            <person name="Kawai M."/>
            <person name="Futagami T."/>
            <person name="Toyoda A."/>
            <person name="Takaki Y."/>
            <person name="Nishi S."/>
            <person name="Hori S."/>
            <person name="Arai W."/>
            <person name="Tsubouchi T."/>
            <person name="Morono Y."/>
            <person name="Uchiyama I."/>
            <person name="Ito T."/>
            <person name="Fujiyama A."/>
            <person name="Inagaki F."/>
            <person name="Takami H."/>
        </authorList>
    </citation>
    <scope>NUCLEOTIDE SEQUENCE</scope>
    <source>
        <strain evidence="11">Expedition CK06-06</strain>
    </source>
</reference>
<comment type="caution">
    <text evidence="11">The sequence shown here is derived from an EMBL/GenBank/DDBJ whole genome shotgun (WGS) entry which is preliminary data.</text>
</comment>
<evidence type="ECO:0000256" key="5">
    <source>
        <dbReference type="ARBA" id="ARBA00022927"/>
    </source>
</evidence>
<protein>
    <recommendedName>
        <fullName evidence="10">Protein export membrane protein SecD/SecF C-terminal domain-containing protein</fullName>
    </recommendedName>
</protein>
<evidence type="ECO:0000256" key="3">
    <source>
        <dbReference type="ARBA" id="ARBA00022475"/>
    </source>
</evidence>
<dbReference type="InterPro" id="IPR048634">
    <property type="entry name" value="SecD_SecF_C"/>
</dbReference>
<name>X1MTM0_9ZZZZ</name>
<keyword evidence="2" id="KW-0813">Transport</keyword>
<dbReference type="EMBL" id="BARV01015953">
    <property type="protein sequence ID" value="GAI21366.1"/>
    <property type="molecule type" value="Genomic_DNA"/>
</dbReference>
<comment type="subcellular location">
    <subcellularLocation>
        <location evidence="1">Cell membrane</location>
        <topology evidence="1">Multi-pass membrane protein</topology>
    </subcellularLocation>
</comment>
<sequence>MFDIVGKRFWFFLISGVVILIAIICLVTFGLKLGIEFSKGSMLTVSFEKEVDQDELTQELASLGYTNAIIQHTGGGDFIIRTHKLIGDDKTNLEDALVDKFGHLSETEFNSVSPMIAAETTQNAAIAVAVAAVGILLYITWAFRRMPKPFHYGTCAIVALLHDALVALGVFSILGGILGWEINLMFITGILAVIGYSVNNTVVVLIEY</sequence>
<keyword evidence="8 9" id="KW-0472">Membrane</keyword>
<dbReference type="AlphaFoldDB" id="X1MTM0"/>
<evidence type="ECO:0000256" key="7">
    <source>
        <dbReference type="ARBA" id="ARBA00023010"/>
    </source>
</evidence>
<feature type="transmembrane region" description="Helical" evidence="9">
    <location>
        <begin position="9"/>
        <end position="31"/>
    </location>
</feature>
<evidence type="ECO:0000256" key="4">
    <source>
        <dbReference type="ARBA" id="ARBA00022692"/>
    </source>
</evidence>
<evidence type="ECO:0000256" key="6">
    <source>
        <dbReference type="ARBA" id="ARBA00022989"/>
    </source>
</evidence>
<dbReference type="SUPFAM" id="SSF82866">
    <property type="entry name" value="Multidrug efflux transporter AcrB transmembrane domain"/>
    <property type="match status" value="1"/>
</dbReference>
<keyword evidence="6 9" id="KW-1133">Transmembrane helix</keyword>
<proteinExistence type="predicted"/>
<evidence type="ECO:0000256" key="8">
    <source>
        <dbReference type="ARBA" id="ARBA00023136"/>
    </source>
</evidence>
<dbReference type="Gene3D" id="1.20.1640.10">
    <property type="entry name" value="Multidrug efflux transporter AcrB transmembrane domain"/>
    <property type="match status" value="1"/>
</dbReference>